<dbReference type="InterPro" id="IPR018490">
    <property type="entry name" value="cNMP-bd_dom_sf"/>
</dbReference>
<dbReference type="GO" id="GO:0003677">
    <property type="term" value="F:DNA binding"/>
    <property type="evidence" value="ECO:0007669"/>
    <property type="project" value="UniProtKB-KW"/>
</dbReference>
<protein>
    <submittedName>
        <fullName evidence="5">Crp/Fnr family transcriptional regulator</fullName>
    </submittedName>
</protein>
<dbReference type="InterPro" id="IPR036390">
    <property type="entry name" value="WH_DNA-bd_sf"/>
</dbReference>
<gene>
    <name evidence="5" type="ORF">DYI37_00120</name>
</gene>
<evidence type="ECO:0000256" key="3">
    <source>
        <dbReference type="ARBA" id="ARBA00023163"/>
    </source>
</evidence>
<organism evidence="5 6">
    <name type="scientific">Fulvimarina endophytica</name>
    <dbReference type="NCBI Taxonomy" id="2293836"/>
    <lineage>
        <taxon>Bacteria</taxon>
        <taxon>Pseudomonadati</taxon>
        <taxon>Pseudomonadota</taxon>
        <taxon>Alphaproteobacteria</taxon>
        <taxon>Hyphomicrobiales</taxon>
        <taxon>Aurantimonadaceae</taxon>
        <taxon>Fulvimarina</taxon>
    </lineage>
</organism>
<dbReference type="CDD" id="cd00038">
    <property type="entry name" value="CAP_ED"/>
    <property type="match status" value="1"/>
</dbReference>
<dbReference type="SUPFAM" id="SSF46785">
    <property type="entry name" value="Winged helix' DNA-binding domain"/>
    <property type="match status" value="1"/>
</dbReference>
<dbReference type="Gene3D" id="1.10.10.10">
    <property type="entry name" value="Winged helix-like DNA-binding domain superfamily/Winged helix DNA-binding domain"/>
    <property type="match status" value="1"/>
</dbReference>
<accession>A0A371X9M8</accession>
<dbReference type="InterPro" id="IPR014710">
    <property type="entry name" value="RmlC-like_jellyroll"/>
</dbReference>
<dbReference type="PROSITE" id="PS51063">
    <property type="entry name" value="HTH_CRP_2"/>
    <property type="match status" value="1"/>
</dbReference>
<keyword evidence="1" id="KW-0805">Transcription regulation</keyword>
<dbReference type="EMBL" id="QURL01000001">
    <property type="protein sequence ID" value="RFC65939.1"/>
    <property type="molecule type" value="Genomic_DNA"/>
</dbReference>
<feature type="domain" description="HTH crp-type" evidence="4">
    <location>
        <begin position="201"/>
        <end position="275"/>
    </location>
</feature>
<comment type="caution">
    <text evidence="5">The sequence shown here is derived from an EMBL/GenBank/DDBJ whole genome shotgun (WGS) entry which is preliminary data.</text>
</comment>
<sequence length="298" mass="33322">MIDIIIPPHKRVSTLLREMFPLRAKPDPRERSAAPRLRGPCAKRPLFDVLKERILASTFRLETSLSRRRDLSAEERTVLRSLPATRRTYADGERIVEEGTAPDGSCLLVEGMAIRAHRIGRSERVVSALHVAGDFVDLHSFLLSHIDHDIIAVGPCTIDFVAAEHLEAVTRDHSRLARLLWLETLIDAKIHRVWVAARAALPGTQRVGHFICELHARLGAAGLVYAGGFAMPLDQRGVADVLGYSVVHVNHAVRDLRAERLLEWERGRVRLPDPDGLARYSSFDPAYLELRKGAESTE</sequence>
<proteinExistence type="predicted"/>
<evidence type="ECO:0000313" key="5">
    <source>
        <dbReference type="EMBL" id="RFC65939.1"/>
    </source>
</evidence>
<dbReference type="GO" id="GO:0006355">
    <property type="term" value="P:regulation of DNA-templated transcription"/>
    <property type="evidence" value="ECO:0007669"/>
    <property type="project" value="InterPro"/>
</dbReference>
<dbReference type="InterPro" id="IPR036388">
    <property type="entry name" value="WH-like_DNA-bd_sf"/>
</dbReference>
<keyword evidence="6" id="KW-1185">Reference proteome</keyword>
<dbReference type="Gene3D" id="2.60.120.10">
    <property type="entry name" value="Jelly Rolls"/>
    <property type="match status" value="1"/>
</dbReference>
<evidence type="ECO:0000256" key="1">
    <source>
        <dbReference type="ARBA" id="ARBA00023015"/>
    </source>
</evidence>
<dbReference type="InterPro" id="IPR000595">
    <property type="entry name" value="cNMP-bd_dom"/>
</dbReference>
<evidence type="ECO:0000259" key="4">
    <source>
        <dbReference type="PROSITE" id="PS51063"/>
    </source>
</evidence>
<evidence type="ECO:0000313" key="6">
    <source>
        <dbReference type="Proteomes" id="UP000264310"/>
    </source>
</evidence>
<dbReference type="Pfam" id="PF00027">
    <property type="entry name" value="cNMP_binding"/>
    <property type="match status" value="1"/>
</dbReference>
<dbReference type="InterPro" id="IPR012318">
    <property type="entry name" value="HTH_CRP"/>
</dbReference>
<name>A0A371X9M8_9HYPH</name>
<keyword evidence="2" id="KW-0238">DNA-binding</keyword>
<reference evidence="5 6" key="1">
    <citation type="submission" date="2018-08" db="EMBL/GenBank/DDBJ databases">
        <title>Fulvimarina sp. 85, whole genome shotgun sequence.</title>
        <authorList>
            <person name="Tuo L."/>
        </authorList>
    </citation>
    <scope>NUCLEOTIDE SEQUENCE [LARGE SCALE GENOMIC DNA]</scope>
    <source>
        <strain evidence="5 6">85</strain>
    </source>
</reference>
<dbReference type="AlphaFoldDB" id="A0A371X9M8"/>
<evidence type="ECO:0000256" key="2">
    <source>
        <dbReference type="ARBA" id="ARBA00023125"/>
    </source>
</evidence>
<dbReference type="SUPFAM" id="SSF51206">
    <property type="entry name" value="cAMP-binding domain-like"/>
    <property type="match status" value="1"/>
</dbReference>
<keyword evidence="3" id="KW-0804">Transcription</keyword>
<dbReference type="Pfam" id="PF13545">
    <property type="entry name" value="HTH_Crp_2"/>
    <property type="match status" value="1"/>
</dbReference>
<dbReference type="Proteomes" id="UP000264310">
    <property type="component" value="Unassembled WGS sequence"/>
</dbReference>